<gene>
    <name evidence="2" type="ORF">E5676_scaffold19523G00420</name>
    <name evidence="1" type="ORF">E6C27_scaffold409G00440</name>
</gene>
<dbReference type="OrthoDB" id="999492at2759"/>
<sequence length="267" mass="30684">MTYTKLLPQLIQNQQLAPIPMIPIQSPYPKWYDSNARCDYHAGGAGHSTKTCLALKRKVQSLINVGWLSFKNSGEKPNVNENPLHNPENPKVNDVDSFVEKYKNEVHEIMMPMEALFEDLFEAGYVSQEYLDPNIRYEEYDESKHCIFHQGVAGHVAQQCQKFKSKVQQLMDSKILTVYRGQGKDEMKDSKICHNRSPSVDNIIGISRITRSGRCYKLDDLIVSLDGLILEQGRKNEKRNVKDYCKEQDVEMPIIAKDIEYKKTCHG</sequence>
<comment type="caution">
    <text evidence="1">The sequence shown here is derived from an EMBL/GenBank/DDBJ whole genome shotgun (WGS) entry which is preliminary data.</text>
</comment>
<dbReference type="Proteomes" id="UP000321393">
    <property type="component" value="Unassembled WGS sequence"/>
</dbReference>
<proteinExistence type="predicted"/>
<evidence type="ECO:0000313" key="2">
    <source>
        <dbReference type="EMBL" id="TYK22494.1"/>
    </source>
</evidence>
<accession>A0A5A7UUD5</accession>
<evidence type="ECO:0000313" key="4">
    <source>
        <dbReference type="Proteomes" id="UP000321947"/>
    </source>
</evidence>
<dbReference type="PANTHER" id="PTHR32108:SF9">
    <property type="entry name" value="REVERSE TRANSCRIPTASE RNASE H-LIKE DOMAIN-CONTAINING PROTEIN"/>
    <property type="match status" value="1"/>
</dbReference>
<dbReference type="GO" id="GO:0003964">
    <property type="term" value="F:RNA-directed DNA polymerase activity"/>
    <property type="evidence" value="ECO:0007669"/>
    <property type="project" value="UniProtKB-KW"/>
</dbReference>
<organism evidence="1 3">
    <name type="scientific">Cucumis melo var. makuwa</name>
    <name type="common">Oriental melon</name>
    <dbReference type="NCBI Taxonomy" id="1194695"/>
    <lineage>
        <taxon>Eukaryota</taxon>
        <taxon>Viridiplantae</taxon>
        <taxon>Streptophyta</taxon>
        <taxon>Embryophyta</taxon>
        <taxon>Tracheophyta</taxon>
        <taxon>Spermatophyta</taxon>
        <taxon>Magnoliopsida</taxon>
        <taxon>eudicotyledons</taxon>
        <taxon>Gunneridae</taxon>
        <taxon>Pentapetalae</taxon>
        <taxon>rosids</taxon>
        <taxon>fabids</taxon>
        <taxon>Cucurbitales</taxon>
        <taxon>Cucurbitaceae</taxon>
        <taxon>Benincaseae</taxon>
        <taxon>Cucumis</taxon>
    </lineage>
</organism>
<keyword evidence="1" id="KW-0548">Nucleotidyltransferase</keyword>
<name>A0A5A7UUD5_CUCMM</name>
<evidence type="ECO:0000313" key="1">
    <source>
        <dbReference type="EMBL" id="KAA0058347.1"/>
    </source>
</evidence>
<dbReference type="AlphaFoldDB" id="A0A5A7UUD5"/>
<protein>
    <submittedName>
        <fullName evidence="1">RNA-directed DNA polymerase (Reverse transcriptase), Ribonuclease H-like protein</fullName>
    </submittedName>
</protein>
<dbReference type="PANTHER" id="PTHR32108">
    <property type="entry name" value="DNA-DIRECTED RNA POLYMERASE SUBUNIT ALPHA"/>
    <property type="match status" value="1"/>
</dbReference>
<dbReference type="Proteomes" id="UP000321947">
    <property type="component" value="Unassembled WGS sequence"/>
</dbReference>
<reference evidence="3 4" key="1">
    <citation type="submission" date="2019-08" db="EMBL/GenBank/DDBJ databases">
        <title>Draft genome sequences of two oriental melons (Cucumis melo L. var makuwa).</title>
        <authorList>
            <person name="Kwon S.-Y."/>
        </authorList>
    </citation>
    <scope>NUCLEOTIDE SEQUENCE [LARGE SCALE GENOMIC DNA]</scope>
    <source>
        <strain evidence="4">cv. Chang Bougi</strain>
        <strain evidence="3">cv. SW 3</strain>
        <tissue evidence="1">Leaf</tissue>
    </source>
</reference>
<evidence type="ECO:0000313" key="3">
    <source>
        <dbReference type="Proteomes" id="UP000321393"/>
    </source>
</evidence>
<dbReference type="EMBL" id="SSTE01006781">
    <property type="protein sequence ID" value="KAA0058347.1"/>
    <property type="molecule type" value="Genomic_DNA"/>
</dbReference>
<keyword evidence="1" id="KW-0695">RNA-directed DNA polymerase</keyword>
<keyword evidence="1" id="KW-0808">Transferase</keyword>
<dbReference type="EMBL" id="SSTD01004977">
    <property type="protein sequence ID" value="TYK22494.1"/>
    <property type="molecule type" value="Genomic_DNA"/>
</dbReference>